<evidence type="ECO:0000256" key="1">
    <source>
        <dbReference type="ARBA" id="ARBA00022741"/>
    </source>
</evidence>
<dbReference type="InterPro" id="IPR027417">
    <property type="entry name" value="P-loop_NTPase"/>
</dbReference>
<evidence type="ECO:0000256" key="2">
    <source>
        <dbReference type="ARBA" id="ARBA00022801"/>
    </source>
</evidence>
<keyword evidence="2 5" id="KW-0378">Hydrolase</keyword>
<dbReference type="GO" id="GO:0005829">
    <property type="term" value="C:cytosol"/>
    <property type="evidence" value="ECO:0007669"/>
    <property type="project" value="TreeGrafter"/>
</dbReference>
<dbReference type="PANTHER" id="PTHR11070">
    <property type="entry name" value="UVRD / RECB / PCRA DNA HELICASE FAMILY MEMBER"/>
    <property type="match status" value="1"/>
</dbReference>
<dbReference type="PROSITE" id="PS51198">
    <property type="entry name" value="UVRD_HELICASE_ATP_BIND"/>
    <property type="match status" value="1"/>
</dbReference>
<reference evidence="7 8" key="1">
    <citation type="journal article" date="2015" name="Int. J. Syst. Evol. Microbiol.">
        <title>Sporolactobacillus shoreae sp. nov. and Sporolactobacillus spathodeae sp. nov., two spore-forming lactic acid bacteria isolated from tree barks in Thailand.</title>
        <authorList>
            <person name="Thamacharoensuk T."/>
            <person name="Kitahara M."/>
            <person name="Ohkuma M."/>
            <person name="Thongchul N."/>
            <person name="Tanasupawat S."/>
        </authorList>
    </citation>
    <scope>NUCLEOTIDE SEQUENCE [LARGE SCALE GENOMIC DNA]</scope>
    <source>
        <strain evidence="7 8">BK92</strain>
    </source>
</reference>
<evidence type="ECO:0000259" key="6">
    <source>
        <dbReference type="PROSITE" id="PS51198"/>
    </source>
</evidence>
<dbReference type="GO" id="GO:0005524">
    <property type="term" value="F:ATP binding"/>
    <property type="evidence" value="ECO:0007669"/>
    <property type="project" value="UniProtKB-UniRule"/>
</dbReference>
<evidence type="ECO:0000256" key="5">
    <source>
        <dbReference type="PROSITE-ProRule" id="PRU00560"/>
    </source>
</evidence>
<dbReference type="Gene3D" id="3.40.50.300">
    <property type="entry name" value="P-loop containing nucleotide triphosphate hydrolases"/>
    <property type="match status" value="3"/>
</dbReference>
<dbReference type="NCBIfam" id="NF041464">
    <property type="entry name" value="HelD_BACSU"/>
    <property type="match status" value="1"/>
</dbReference>
<keyword evidence="3 5" id="KW-0347">Helicase</keyword>
<keyword evidence="4 5" id="KW-0067">ATP-binding</keyword>
<dbReference type="Pfam" id="PF13538">
    <property type="entry name" value="UvrD_C_2"/>
    <property type="match status" value="1"/>
</dbReference>
<dbReference type="InterPro" id="IPR027785">
    <property type="entry name" value="UvrD-like_helicase_C"/>
</dbReference>
<dbReference type="Proteomes" id="UP000298347">
    <property type="component" value="Unassembled WGS sequence"/>
</dbReference>
<dbReference type="GO" id="GO:0003677">
    <property type="term" value="F:DNA binding"/>
    <property type="evidence" value="ECO:0007669"/>
    <property type="project" value="InterPro"/>
</dbReference>
<evidence type="ECO:0000313" key="8">
    <source>
        <dbReference type="Proteomes" id="UP000298347"/>
    </source>
</evidence>
<protein>
    <submittedName>
        <fullName evidence="7">Helicase</fullName>
    </submittedName>
</protein>
<sequence>MGQEERKKEQNRVNEILDVVGGKISGITGSKESVTKGIVDLRKNFWEDVTVNLDETDDVYETQASIKQQAELLSERERRHGQMTRQLKTLYRLLDSPYFGRIDFQEEGEAKTEPLYIGIGSLMDTRNEDFLVYDWRAPISSMYYDYAPGPAKYDSIDGEIKGIMKLKRQFIIHNGKIDGMFDTGLTIGDSLLQVMLGGRASSHMKSIVATIQKEQNQIIRNETDRYLIVQGAAGSGKTSAALQRVAFLLYRFRKTLRSDNMLLFSPNPLFSSFISSVLPELGEENVIQTTFKDFIEERIGRDLQMENPFDQTENCLTMKDREAFRIRTEGIQFKASPIFKNLIDLWLEQLKDSGMMFRDVMFRDRIIVSGNEIKRYFYALPHETAILLRLEEVRDWLLRRINAFVKKERRKDWVLEEAELLDHSEYAAIFEKLQEKKQFSEDTFDDYDREELMLRKMVMNRRIKPIRRSVKQLEFINSQKVYGELFYKDHGDVPVPDDWQAICMATRMRFEEGDCPWEDAVPYLYLKEKIQGRKGNQEIRHLIIDEAQDYSPIQLAYLQAAFPRCRMTILGDMNQAIYAQSFAGDTMLSEKLYNSDEVRKLTLLRSYRSTKEIMEFARRLVPGGDQIEPFERSGRLPEWVDVPEGHKAAAILEKVEAFKASGFETFAVIGKTMRECREAYNELRGKTEVKLITQATYQFGKGFIVIPAYLAKGIEFDAAIIYDASAENYHRENERTIFYTACTRAMHELVLLNSGDGTPFLENIPEDKYVRVSRERQ</sequence>
<dbReference type="Pfam" id="PF00580">
    <property type="entry name" value="UvrD-helicase"/>
    <property type="match status" value="1"/>
</dbReference>
<proteinExistence type="predicted"/>
<dbReference type="InterPro" id="IPR000212">
    <property type="entry name" value="DNA_helicase_UvrD/REP"/>
</dbReference>
<evidence type="ECO:0000313" key="7">
    <source>
        <dbReference type="EMBL" id="TGA97945.1"/>
    </source>
</evidence>
<dbReference type="GO" id="GO:0016787">
    <property type="term" value="F:hydrolase activity"/>
    <property type="evidence" value="ECO:0007669"/>
    <property type="project" value="UniProtKB-UniRule"/>
</dbReference>
<dbReference type="GO" id="GO:0000725">
    <property type="term" value="P:recombinational repair"/>
    <property type="evidence" value="ECO:0007669"/>
    <property type="project" value="TreeGrafter"/>
</dbReference>
<dbReference type="EMBL" id="SRJD01000010">
    <property type="protein sequence ID" value="TGA97945.1"/>
    <property type="molecule type" value="Genomic_DNA"/>
</dbReference>
<gene>
    <name evidence="7" type="ORF">E4665_09740</name>
</gene>
<dbReference type="InterPro" id="IPR048228">
    <property type="entry name" value="HelD_bacillota"/>
</dbReference>
<name>A0A4Z0GNK1_9BACL</name>
<keyword evidence="1 5" id="KW-0547">Nucleotide-binding</keyword>
<evidence type="ECO:0000256" key="4">
    <source>
        <dbReference type="ARBA" id="ARBA00022840"/>
    </source>
</evidence>
<keyword evidence="8" id="KW-1185">Reference proteome</keyword>
<accession>A0A4Z0GNK1</accession>
<dbReference type="SUPFAM" id="SSF52540">
    <property type="entry name" value="P-loop containing nucleoside triphosphate hydrolases"/>
    <property type="match status" value="1"/>
</dbReference>
<evidence type="ECO:0000256" key="3">
    <source>
        <dbReference type="ARBA" id="ARBA00022806"/>
    </source>
</evidence>
<dbReference type="AlphaFoldDB" id="A0A4Z0GNK1"/>
<dbReference type="PANTHER" id="PTHR11070:SF17">
    <property type="entry name" value="DNA HELICASE IV"/>
    <property type="match status" value="1"/>
</dbReference>
<dbReference type="InterPro" id="IPR014016">
    <property type="entry name" value="UvrD-like_ATP-bd"/>
</dbReference>
<organism evidence="7 8">
    <name type="scientific">Sporolactobacillus shoreae</name>
    <dbReference type="NCBI Taxonomy" id="1465501"/>
    <lineage>
        <taxon>Bacteria</taxon>
        <taxon>Bacillati</taxon>
        <taxon>Bacillota</taxon>
        <taxon>Bacilli</taxon>
        <taxon>Bacillales</taxon>
        <taxon>Sporolactobacillaceae</taxon>
        <taxon>Sporolactobacillus</taxon>
    </lineage>
</organism>
<feature type="domain" description="UvrD-like helicase ATP-binding" evidence="6">
    <location>
        <begin position="210"/>
        <end position="610"/>
    </location>
</feature>
<feature type="binding site" evidence="5">
    <location>
        <begin position="231"/>
        <end position="238"/>
    </location>
    <ligand>
        <name>ATP</name>
        <dbReference type="ChEBI" id="CHEBI:30616"/>
    </ligand>
</feature>
<dbReference type="RefSeq" id="WP_135348608.1">
    <property type="nucleotide sequence ID" value="NZ_SRJD01000010.1"/>
</dbReference>
<dbReference type="GO" id="GO:0043138">
    <property type="term" value="F:3'-5' DNA helicase activity"/>
    <property type="evidence" value="ECO:0007669"/>
    <property type="project" value="TreeGrafter"/>
</dbReference>
<comment type="caution">
    <text evidence="7">The sequence shown here is derived from an EMBL/GenBank/DDBJ whole genome shotgun (WGS) entry which is preliminary data.</text>
</comment>
<dbReference type="OrthoDB" id="9787585at2"/>